<dbReference type="PANTHER" id="PTHR13375:SF3">
    <property type="entry name" value="THO COMPLEX SUBUNIT 5 HOMOLOG"/>
    <property type="match status" value="1"/>
</dbReference>
<dbReference type="EMBL" id="NAJO01000014">
    <property type="protein sequence ID" value="OQO07438.1"/>
    <property type="molecule type" value="Genomic_DNA"/>
</dbReference>
<organism evidence="5 6">
    <name type="scientific">Cryoendolithus antarcticus</name>
    <dbReference type="NCBI Taxonomy" id="1507870"/>
    <lineage>
        <taxon>Eukaryota</taxon>
        <taxon>Fungi</taxon>
        <taxon>Dikarya</taxon>
        <taxon>Ascomycota</taxon>
        <taxon>Pezizomycotina</taxon>
        <taxon>Dothideomycetes</taxon>
        <taxon>Dothideomycetidae</taxon>
        <taxon>Cladosporiales</taxon>
        <taxon>Cladosporiaceae</taxon>
        <taxon>Cryoendolithus</taxon>
    </lineage>
</organism>
<dbReference type="Pfam" id="PF09766">
    <property type="entry name" value="FmiP_Thoc5"/>
    <property type="match status" value="1"/>
</dbReference>
<evidence type="ECO:0008006" key="7">
    <source>
        <dbReference type="Google" id="ProtNLM"/>
    </source>
</evidence>
<evidence type="ECO:0000313" key="6">
    <source>
        <dbReference type="Proteomes" id="UP000192596"/>
    </source>
</evidence>
<evidence type="ECO:0000256" key="1">
    <source>
        <dbReference type="ARBA" id="ARBA00004123"/>
    </source>
</evidence>
<gene>
    <name evidence="5" type="ORF">B0A48_07135</name>
</gene>
<dbReference type="Proteomes" id="UP000192596">
    <property type="component" value="Unassembled WGS sequence"/>
</dbReference>
<protein>
    <recommendedName>
        <fullName evidence="7">THO complex subunit 5</fullName>
    </recommendedName>
</protein>
<comment type="subcellular location">
    <subcellularLocation>
        <location evidence="1">Nucleus</location>
    </subcellularLocation>
</comment>
<sequence>MSPTTPHITDPLLLSVLSAASLARQSALETLSLLSSSSPPSPLALSAQQKTLKTHLASLRAQYRKALLSTRATKAQTTLLRQEIDALHLSLQNLYYEQRHLRGEIEGCETYDHAFLKLPMVSVEEFLESHEDYVGKGEHEVTVARIEDEMRERQRLEGVRVALERRKEGLVKEVAGKREELGKLDGEVEKWVSGEMAVGKVFEAREKKMMEGIVS</sequence>
<evidence type="ECO:0000256" key="3">
    <source>
        <dbReference type="ARBA" id="ARBA00023242"/>
    </source>
</evidence>
<keyword evidence="6" id="KW-1185">Reference proteome</keyword>
<reference evidence="6" key="1">
    <citation type="submission" date="2017-03" db="EMBL/GenBank/DDBJ databases">
        <title>Genomes of endolithic fungi from Antarctica.</title>
        <authorList>
            <person name="Coleine C."/>
            <person name="Masonjones S."/>
            <person name="Stajich J.E."/>
        </authorList>
    </citation>
    <scope>NUCLEOTIDE SEQUENCE [LARGE SCALE GENOMIC DNA]</scope>
    <source>
        <strain evidence="6">CCFEE 5527</strain>
    </source>
</reference>
<dbReference type="PANTHER" id="PTHR13375">
    <property type="entry name" value="FMS INTERACTING PROTEIN"/>
    <property type="match status" value="1"/>
</dbReference>
<keyword evidence="4" id="KW-0175">Coiled coil</keyword>
<dbReference type="GO" id="GO:0003729">
    <property type="term" value="F:mRNA binding"/>
    <property type="evidence" value="ECO:0007669"/>
    <property type="project" value="TreeGrafter"/>
</dbReference>
<evidence type="ECO:0000256" key="4">
    <source>
        <dbReference type="SAM" id="Coils"/>
    </source>
</evidence>
<dbReference type="AlphaFoldDB" id="A0A1V8T885"/>
<comment type="caution">
    <text evidence="5">The sequence shown here is derived from an EMBL/GenBank/DDBJ whole genome shotgun (WGS) entry which is preliminary data.</text>
</comment>
<evidence type="ECO:0000313" key="5">
    <source>
        <dbReference type="EMBL" id="OQO07438.1"/>
    </source>
</evidence>
<dbReference type="GO" id="GO:0000445">
    <property type="term" value="C:THO complex part of transcription export complex"/>
    <property type="evidence" value="ECO:0007669"/>
    <property type="project" value="TreeGrafter"/>
</dbReference>
<comment type="similarity">
    <text evidence="2">Belongs to the THOC5 family.</text>
</comment>
<dbReference type="GO" id="GO:0006406">
    <property type="term" value="P:mRNA export from nucleus"/>
    <property type="evidence" value="ECO:0007669"/>
    <property type="project" value="TreeGrafter"/>
</dbReference>
<dbReference type="InterPro" id="IPR019163">
    <property type="entry name" value="THO_Thoc5"/>
</dbReference>
<proteinExistence type="inferred from homology"/>
<keyword evidence="3" id="KW-0539">Nucleus</keyword>
<accession>A0A1V8T885</accession>
<dbReference type="OrthoDB" id="20582at2759"/>
<name>A0A1V8T885_9PEZI</name>
<evidence type="ECO:0000256" key="2">
    <source>
        <dbReference type="ARBA" id="ARBA00008044"/>
    </source>
</evidence>
<dbReference type="STRING" id="1507870.A0A1V8T885"/>
<dbReference type="InParanoid" id="A0A1V8T885"/>
<feature type="coiled-coil region" evidence="4">
    <location>
        <begin position="146"/>
        <end position="180"/>
    </location>
</feature>